<dbReference type="SMART" id="SM00388">
    <property type="entry name" value="HisKA"/>
    <property type="match status" value="1"/>
</dbReference>
<feature type="region of interest" description="Disordered" evidence="6">
    <location>
        <begin position="57"/>
        <end position="78"/>
    </location>
</feature>
<keyword evidence="9" id="KW-1185">Reference proteome</keyword>
<evidence type="ECO:0000256" key="5">
    <source>
        <dbReference type="ARBA" id="ARBA00023012"/>
    </source>
</evidence>
<dbReference type="Pfam" id="PF00512">
    <property type="entry name" value="HisKA"/>
    <property type="match status" value="1"/>
</dbReference>
<dbReference type="PROSITE" id="PS50109">
    <property type="entry name" value="HIS_KIN"/>
    <property type="match status" value="1"/>
</dbReference>
<evidence type="ECO:0000256" key="1">
    <source>
        <dbReference type="ARBA" id="ARBA00000085"/>
    </source>
</evidence>
<feature type="domain" description="Histidine kinase" evidence="7">
    <location>
        <begin position="150"/>
        <end position="384"/>
    </location>
</feature>
<comment type="catalytic activity">
    <reaction evidence="1">
        <text>ATP + protein L-histidine = ADP + protein N-phospho-L-histidine.</text>
        <dbReference type="EC" id="2.7.13.3"/>
    </reaction>
</comment>
<gene>
    <name evidence="8" type="ordered locus">PMT_1860</name>
</gene>
<dbReference type="SUPFAM" id="SSF47384">
    <property type="entry name" value="Homodimeric domain of signal transducing histidine kinase"/>
    <property type="match status" value="1"/>
</dbReference>
<name>Q7V4T3_PROMM</name>
<evidence type="ECO:0000256" key="6">
    <source>
        <dbReference type="SAM" id="MobiDB-lite"/>
    </source>
</evidence>
<evidence type="ECO:0000259" key="7">
    <source>
        <dbReference type="PROSITE" id="PS50109"/>
    </source>
</evidence>
<dbReference type="EC" id="2.7.13.3" evidence="2"/>
<dbReference type="InterPro" id="IPR003594">
    <property type="entry name" value="HATPase_dom"/>
</dbReference>
<dbReference type="PANTHER" id="PTHR43547:SF2">
    <property type="entry name" value="HYBRID SIGNAL TRANSDUCTION HISTIDINE KINASE C"/>
    <property type="match status" value="1"/>
</dbReference>
<evidence type="ECO:0000256" key="4">
    <source>
        <dbReference type="ARBA" id="ARBA00022777"/>
    </source>
</evidence>
<keyword evidence="3" id="KW-0597">Phosphoprotein</keyword>
<evidence type="ECO:0000256" key="3">
    <source>
        <dbReference type="ARBA" id="ARBA00022553"/>
    </source>
</evidence>
<dbReference type="SUPFAM" id="SSF55874">
    <property type="entry name" value="ATPase domain of HSP90 chaperone/DNA topoisomerase II/histidine kinase"/>
    <property type="match status" value="1"/>
</dbReference>
<keyword evidence="8" id="KW-0808">Transferase</keyword>
<dbReference type="InterPro" id="IPR036890">
    <property type="entry name" value="HATPase_C_sf"/>
</dbReference>
<dbReference type="Gene3D" id="3.30.565.10">
    <property type="entry name" value="Histidine kinase-like ATPase, C-terminal domain"/>
    <property type="match status" value="1"/>
</dbReference>
<dbReference type="SMART" id="SM00387">
    <property type="entry name" value="HATPase_c"/>
    <property type="match status" value="1"/>
</dbReference>
<protein>
    <recommendedName>
        <fullName evidence="2">histidine kinase</fullName>
        <ecNumber evidence="2">2.7.13.3</ecNumber>
    </recommendedName>
</protein>
<dbReference type="AlphaFoldDB" id="Q7V4T3"/>
<dbReference type="CDD" id="cd00082">
    <property type="entry name" value="HisKA"/>
    <property type="match status" value="1"/>
</dbReference>
<dbReference type="GO" id="GO:0000155">
    <property type="term" value="F:phosphorelay sensor kinase activity"/>
    <property type="evidence" value="ECO:0007669"/>
    <property type="project" value="InterPro"/>
</dbReference>
<dbReference type="Proteomes" id="UP000001423">
    <property type="component" value="Chromosome"/>
</dbReference>
<evidence type="ECO:0000313" key="9">
    <source>
        <dbReference type="Proteomes" id="UP000001423"/>
    </source>
</evidence>
<accession>Q7V4T3</accession>
<reference evidence="8 9" key="1">
    <citation type="journal article" date="2003" name="Nature">
        <title>Genome divergence in two Prochlorococcus ecotypes reflects oceanic niche differentiation.</title>
        <authorList>
            <person name="Rocap G."/>
            <person name="Larimer F.W."/>
            <person name="Lamerdin J.E."/>
            <person name="Malfatti S."/>
            <person name="Chain P."/>
            <person name="Ahlgren N.A."/>
            <person name="Arellano A."/>
            <person name="Coleman M."/>
            <person name="Hauser L."/>
            <person name="Hess W.R."/>
            <person name="Johnson Z.I."/>
            <person name="Land M.L."/>
            <person name="Lindell D."/>
            <person name="Post A.F."/>
            <person name="Regala W."/>
            <person name="Shah M."/>
            <person name="Shaw S.L."/>
            <person name="Steglich C."/>
            <person name="Sullivan M.B."/>
            <person name="Ting C.S."/>
            <person name="Tolonen A."/>
            <person name="Webb E.A."/>
            <person name="Zinser E.R."/>
            <person name="Chisholm S.W."/>
        </authorList>
    </citation>
    <scope>NUCLEOTIDE SEQUENCE [LARGE SCALE GENOMIC DNA]</scope>
    <source>
        <strain evidence="9">MIT 9313</strain>
    </source>
</reference>
<dbReference type="InterPro" id="IPR005467">
    <property type="entry name" value="His_kinase_dom"/>
</dbReference>
<dbReference type="InterPro" id="IPR036097">
    <property type="entry name" value="HisK_dim/P_sf"/>
</dbReference>
<keyword evidence="5" id="KW-0902">Two-component regulatory system</keyword>
<dbReference type="HOGENOM" id="CLU_741588_0_0_3"/>
<proteinExistence type="predicted"/>
<sequence>MVSVSRGTSLAMKLSNRFLNLVKQQLSSFEAEAPLEKLVVYIAQARDGRAPSLEAVSQWPANGNKSLPPVEADPELRAPSPDRRWYPLQEGTILLGVLRAEKPLSSPSWPTRLDRRLLATASAITDCLSLELERARLLDELAEQREQISLMVHQLRNPLAALRTYAQLLMKRLEPDSRHRTLIKGLLSEQAQLDRYISSLDQIGQDNLPIQPSIKAPLLLPPLLPQATDLTIKSLLTPLIERAIATSALQKRPWHGPSQWPAWTEELRPSGDGVVAEIVANLLENAFRYSPAGRPIGLCLQQNGVCVWDGGEPINKQERERIFSRGIRGQSSGDRPGSGLGLALGRQLAEDLGGSLQLITSPANLDPALPSEGNAFLLSLPAVRPPATEA</sequence>
<dbReference type="PANTHER" id="PTHR43547">
    <property type="entry name" value="TWO-COMPONENT HISTIDINE KINASE"/>
    <property type="match status" value="1"/>
</dbReference>
<dbReference type="eggNOG" id="COG2205">
    <property type="taxonomic scope" value="Bacteria"/>
</dbReference>
<dbReference type="EMBL" id="BX548175">
    <property type="protein sequence ID" value="CAE22035.1"/>
    <property type="molecule type" value="Genomic_DNA"/>
</dbReference>
<evidence type="ECO:0000256" key="2">
    <source>
        <dbReference type="ARBA" id="ARBA00012438"/>
    </source>
</evidence>
<dbReference type="Gene3D" id="1.10.287.130">
    <property type="match status" value="1"/>
</dbReference>
<dbReference type="InterPro" id="IPR003661">
    <property type="entry name" value="HisK_dim/P_dom"/>
</dbReference>
<dbReference type="KEGG" id="pmt:PMT_1860"/>
<evidence type="ECO:0000313" key="8">
    <source>
        <dbReference type="EMBL" id="CAE22035.1"/>
    </source>
</evidence>
<keyword evidence="4 8" id="KW-0418">Kinase</keyword>
<dbReference type="Pfam" id="PF02518">
    <property type="entry name" value="HATPase_c"/>
    <property type="match status" value="1"/>
</dbReference>
<organism evidence="8 9">
    <name type="scientific">Prochlorococcus marinus (strain MIT 9313)</name>
    <dbReference type="NCBI Taxonomy" id="74547"/>
    <lineage>
        <taxon>Bacteria</taxon>
        <taxon>Bacillati</taxon>
        <taxon>Cyanobacteriota</taxon>
        <taxon>Cyanophyceae</taxon>
        <taxon>Synechococcales</taxon>
        <taxon>Prochlorococcaceae</taxon>
        <taxon>Prochlorococcus</taxon>
    </lineage>
</organism>